<reference evidence="9" key="1">
    <citation type="submission" date="2017-10" db="EMBL/GenBank/DDBJ databases">
        <title>Campylobacter species from seals.</title>
        <authorList>
            <person name="Gilbert M.J."/>
            <person name="Zomer A.L."/>
            <person name="Timmerman A.J."/>
            <person name="Duim B."/>
            <person name="Wagenaar J.A."/>
        </authorList>
    </citation>
    <scope>NUCLEOTIDE SEQUENCE [LARGE SCALE GENOMIC DNA]</scope>
    <source>
        <strain evidence="9">17S00004-5</strain>
    </source>
</reference>
<feature type="domain" description="4Fe-4S His(Cys)3-ligated-type" evidence="7">
    <location>
        <begin position="76"/>
        <end position="115"/>
    </location>
</feature>
<gene>
    <name evidence="8" type="ORF">CQ405_03685</name>
</gene>
<dbReference type="Pfam" id="PF13510">
    <property type="entry name" value="Fer2_4"/>
    <property type="match status" value="1"/>
</dbReference>
<accession>A0A2P8R0Z3</accession>
<sequence length="818" mass="92671">MVKITINGKTYKCEEGEQILKIARSNGVFIPAICYLSGCSPTLACRLCMVEADGKRVYSCNAKAKDGMNVITSTPDIEDERKAIMQTYCINHPLECGTCDQSGECELQNFVFHMGVDTQEYAIKDTYKPMQNWGLIDYDPSLCIVCERCVTVCKDKMGNNALKTVPRNSEPFDKSLKETMPKEAFAVWNKFQKSLIGRNDDGLSCDSCGECAAVCPVGALTVSSFKYKSNAWELTKIGASNPHSSDCELIYYDVKPASIEDRKDKIYRVSSDFDFGELNKAARFGFDFHNEKAHKDRIVLERIIKAFKENKIKNIKFNSFITNEEAKMLSILKDKFDVKLVNKEAKKYQEFLKEFSKYSGADLYNGDFDTIKSSDFIISAGSFLRHDAPNISYKLNNALKINKASALYFHPLKDSVVEGYSKNLLGCKHSSNLDIEILLWILQKFGKNLPKWLQDKFDSEFENIKKDILVDKKETQTKIVKKKVKDEDGKEVEVEEEKEVEVVVKTKKEILINVSKYSKMLGLDEEKIDKLLDKKTKFSLIIGEDFITSKNAILLAKLTGLIQKYSEFNVLIIPPRTNSLGVALICELDEMMDGKTLGYNEDGDITLGVHGCDLDAPALNQQEGTFVNLEKRVVPTNPALSYDGYELNDILKALNLGYEYSADYTDKLGSKFKNIKFDDLENSYDNSGKSHRGYKLNIKHTESIEDEFEIISKNELIDEENTIYKANPIGQFSKFTNRASALNSVAKLYAGEEFLKTHSLEDKDLISIDRNGKTLSLRIELDNKTDGAYLPFFDDKIDVDEFFDGSRYSKVSLKRSEV</sequence>
<dbReference type="AlphaFoldDB" id="A0A2P8R0Z3"/>
<dbReference type="InterPro" id="IPR017896">
    <property type="entry name" value="4Fe4S_Fe-S-bd"/>
</dbReference>
<dbReference type="GO" id="GO:0051539">
    <property type="term" value="F:4 iron, 4 sulfur cluster binding"/>
    <property type="evidence" value="ECO:0007669"/>
    <property type="project" value="UniProtKB-KW"/>
</dbReference>
<dbReference type="PROSITE" id="PS51839">
    <property type="entry name" value="4FE4S_HC3"/>
    <property type="match status" value="1"/>
</dbReference>
<dbReference type="InterPro" id="IPR050157">
    <property type="entry name" value="PSI_iron-sulfur_center"/>
</dbReference>
<dbReference type="SUPFAM" id="SSF53706">
    <property type="entry name" value="Formate dehydrogenase/DMSO reductase, domains 1-3"/>
    <property type="match status" value="1"/>
</dbReference>
<evidence type="ECO:0000313" key="9">
    <source>
        <dbReference type="Proteomes" id="UP000240535"/>
    </source>
</evidence>
<dbReference type="SUPFAM" id="SSF54292">
    <property type="entry name" value="2Fe-2S ferredoxin-like"/>
    <property type="match status" value="1"/>
</dbReference>
<evidence type="ECO:0000256" key="2">
    <source>
        <dbReference type="ARBA" id="ARBA00022723"/>
    </source>
</evidence>
<feature type="domain" description="4Fe-4S ferredoxin-type" evidence="6">
    <location>
        <begin position="134"/>
        <end position="167"/>
    </location>
</feature>
<dbReference type="PANTHER" id="PTHR24960:SF84">
    <property type="entry name" value="HYDROGENASE SUBUNIT"/>
    <property type="match status" value="1"/>
</dbReference>
<evidence type="ECO:0000259" key="7">
    <source>
        <dbReference type="PROSITE" id="PS51839"/>
    </source>
</evidence>
<dbReference type="GO" id="GO:0016491">
    <property type="term" value="F:oxidoreductase activity"/>
    <property type="evidence" value="ECO:0007669"/>
    <property type="project" value="InterPro"/>
</dbReference>
<dbReference type="Gene3D" id="3.10.20.740">
    <property type="match status" value="1"/>
</dbReference>
<dbReference type="SUPFAM" id="SSF54862">
    <property type="entry name" value="4Fe-4S ferredoxins"/>
    <property type="match status" value="1"/>
</dbReference>
<dbReference type="OrthoDB" id="9816402at2"/>
<dbReference type="FunFam" id="3.10.20.740:FF:000003">
    <property type="entry name" value="Formate dehydrogenase subunit alpha"/>
    <property type="match status" value="1"/>
</dbReference>
<dbReference type="PROSITE" id="PS51085">
    <property type="entry name" value="2FE2S_FER_2"/>
    <property type="match status" value="1"/>
</dbReference>
<dbReference type="InterPro" id="IPR017900">
    <property type="entry name" value="4Fe4S_Fe_S_CS"/>
</dbReference>
<dbReference type="Pfam" id="PF10588">
    <property type="entry name" value="NADH-G_4Fe-4S_3"/>
    <property type="match status" value="1"/>
</dbReference>
<evidence type="ECO:0000256" key="4">
    <source>
        <dbReference type="ARBA" id="ARBA00023014"/>
    </source>
</evidence>
<dbReference type="PANTHER" id="PTHR24960">
    <property type="entry name" value="PHOTOSYSTEM I IRON-SULFUR CENTER-RELATED"/>
    <property type="match status" value="1"/>
</dbReference>
<keyword evidence="1" id="KW-0004">4Fe-4S</keyword>
<evidence type="ECO:0000259" key="5">
    <source>
        <dbReference type="PROSITE" id="PS51085"/>
    </source>
</evidence>
<evidence type="ECO:0000313" key="8">
    <source>
        <dbReference type="EMBL" id="PSM52166.1"/>
    </source>
</evidence>
<proteinExistence type="predicted"/>
<feature type="domain" description="2Fe-2S ferredoxin-type" evidence="5">
    <location>
        <begin position="1"/>
        <end position="76"/>
    </location>
</feature>
<keyword evidence="4" id="KW-0411">Iron-sulfur</keyword>
<dbReference type="SMART" id="SM00929">
    <property type="entry name" value="NADH-G_4Fe-4S_3"/>
    <property type="match status" value="1"/>
</dbReference>
<keyword evidence="9" id="KW-1185">Reference proteome</keyword>
<dbReference type="Proteomes" id="UP000240535">
    <property type="component" value="Unassembled WGS sequence"/>
</dbReference>
<organism evidence="8 9">
    <name type="scientific">Campylobacter blaseri</name>
    <dbReference type="NCBI Taxonomy" id="2042961"/>
    <lineage>
        <taxon>Bacteria</taxon>
        <taxon>Pseudomonadati</taxon>
        <taxon>Campylobacterota</taxon>
        <taxon>Epsilonproteobacteria</taxon>
        <taxon>Campylobacterales</taxon>
        <taxon>Campylobacteraceae</taxon>
        <taxon>Campylobacter</taxon>
    </lineage>
</organism>
<keyword evidence="3" id="KW-0408">Iron</keyword>
<dbReference type="InterPro" id="IPR019574">
    <property type="entry name" value="NADH_UbQ_OxRdtase_Gsu_4Fe4S-bd"/>
</dbReference>
<dbReference type="NCBIfam" id="NF006305">
    <property type="entry name" value="PRK08493.1"/>
    <property type="match status" value="1"/>
</dbReference>
<evidence type="ECO:0000256" key="3">
    <source>
        <dbReference type="ARBA" id="ARBA00023004"/>
    </source>
</evidence>
<evidence type="ECO:0000259" key="6">
    <source>
        <dbReference type="PROSITE" id="PS51379"/>
    </source>
</evidence>
<feature type="domain" description="4Fe-4S ferredoxin-type" evidence="6">
    <location>
        <begin position="194"/>
        <end position="225"/>
    </location>
</feature>
<dbReference type="Gene3D" id="3.30.70.20">
    <property type="match status" value="1"/>
</dbReference>
<dbReference type="PROSITE" id="PS00198">
    <property type="entry name" value="4FE4S_FER_1"/>
    <property type="match status" value="1"/>
</dbReference>
<dbReference type="Pfam" id="PF00037">
    <property type="entry name" value="Fer4"/>
    <property type="match status" value="1"/>
</dbReference>
<dbReference type="RefSeq" id="WP_106870752.1">
    <property type="nucleotide sequence ID" value="NZ_CP053841.1"/>
</dbReference>
<comment type="caution">
    <text evidence="8">The sequence shown here is derived from an EMBL/GenBank/DDBJ whole genome shotgun (WGS) entry which is preliminary data.</text>
</comment>
<dbReference type="InterPro" id="IPR036010">
    <property type="entry name" value="2Fe-2S_ferredoxin-like_sf"/>
</dbReference>
<evidence type="ECO:0000256" key="1">
    <source>
        <dbReference type="ARBA" id="ARBA00022485"/>
    </source>
</evidence>
<dbReference type="PROSITE" id="PS51379">
    <property type="entry name" value="4FE4S_FER_2"/>
    <property type="match status" value="2"/>
</dbReference>
<dbReference type="GO" id="GO:0046872">
    <property type="term" value="F:metal ion binding"/>
    <property type="evidence" value="ECO:0007669"/>
    <property type="project" value="UniProtKB-KW"/>
</dbReference>
<dbReference type="InterPro" id="IPR001041">
    <property type="entry name" value="2Fe-2S_ferredoxin-type"/>
</dbReference>
<dbReference type="EMBL" id="PDHH01000003">
    <property type="protein sequence ID" value="PSM52166.1"/>
    <property type="molecule type" value="Genomic_DNA"/>
</dbReference>
<name>A0A2P8R0Z3_9BACT</name>
<keyword evidence="2" id="KW-0479">Metal-binding</keyword>
<protein>
    <submittedName>
        <fullName evidence="8">NADH-quinone oxidoreductase subunit G</fullName>
    </submittedName>
</protein>